<dbReference type="Proteomes" id="UP000007394">
    <property type="component" value="Chromosome"/>
</dbReference>
<sequence>MFLTASDPPIASRYFAITAFACSSDSAFSFCENAFTNKNIVIKNESKRDLNFIFVILIVWLICSGKNTKQYDIYFIHSSIYYSVYLGSGKRILIENYF</sequence>
<evidence type="ECO:0000313" key="1">
    <source>
        <dbReference type="EMBL" id="AFH50755.1"/>
    </source>
</evidence>
<dbReference type="AlphaFoldDB" id="I0AP48"/>
<reference evidence="1 2" key="1">
    <citation type="journal article" date="2012" name="Front. Microbiol.">
        <title>Complete genome of Ignavibacterium album, a metabolically versatile, flagellated, facultative anaerobe from the phylum Chlorobi.</title>
        <authorList>
            <person name="Liu Z."/>
            <person name="Frigaard N.-U."/>
            <person name="Vogl K."/>
            <person name="Iino T."/>
            <person name="Ohkuma M."/>
            <person name="Overmann J."/>
            <person name="Bryant D.A."/>
        </authorList>
    </citation>
    <scope>NUCLEOTIDE SEQUENCE [LARGE SCALE GENOMIC DNA]</scope>
    <source>
        <strain evidence="2">DSM 19864 / JCM 16511 / NBRC 101810 / Mat9-16</strain>
    </source>
</reference>
<dbReference type="KEGG" id="ial:IALB_3052"/>
<evidence type="ECO:0000313" key="2">
    <source>
        <dbReference type="Proteomes" id="UP000007394"/>
    </source>
</evidence>
<keyword evidence="2" id="KW-1185">Reference proteome</keyword>
<organism evidence="1 2">
    <name type="scientific">Ignavibacterium album (strain DSM 19864 / JCM 16511 / NBRC 101810 / Mat9-16)</name>
    <dbReference type="NCBI Taxonomy" id="945713"/>
    <lineage>
        <taxon>Bacteria</taxon>
        <taxon>Pseudomonadati</taxon>
        <taxon>Ignavibacteriota</taxon>
        <taxon>Ignavibacteria</taxon>
        <taxon>Ignavibacteriales</taxon>
        <taxon>Ignavibacteriaceae</taxon>
        <taxon>Ignavibacterium</taxon>
    </lineage>
</organism>
<name>I0AP48_IGNAJ</name>
<dbReference type="HOGENOM" id="CLU_2329960_0_0_10"/>
<proteinExistence type="predicted"/>
<accession>I0AP48</accession>
<protein>
    <submittedName>
        <fullName evidence="1">Uncharacterized protein</fullName>
    </submittedName>
</protein>
<gene>
    <name evidence="1" type="ordered locus">IALB_3052</name>
</gene>
<dbReference type="EMBL" id="CP003418">
    <property type="protein sequence ID" value="AFH50755.1"/>
    <property type="molecule type" value="Genomic_DNA"/>
</dbReference>